<dbReference type="EMBL" id="BMIH01000001">
    <property type="protein sequence ID" value="GGB17844.1"/>
    <property type="molecule type" value="Genomic_DNA"/>
</dbReference>
<evidence type="ECO:0000256" key="5">
    <source>
        <dbReference type="ARBA" id="ARBA00023136"/>
    </source>
</evidence>
<keyword evidence="3 6" id="KW-0812">Transmembrane</keyword>
<dbReference type="AlphaFoldDB" id="A0A916WN09"/>
<dbReference type="Pfam" id="PF09335">
    <property type="entry name" value="VTT_dom"/>
    <property type="match status" value="1"/>
</dbReference>
<evidence type="ECO:0000256" key="3">
    <source>
        <dbReference type="ARBA" id="ARBA00022692"/>
    </source>
</evidence>
<accession>A0A916WN09</accession>
<protein>
    <submittedName>
        <fullName evidence="8">Alkaline phosphatase</fullName>
    </submittedName>
</protein>
<name>A0A916WN09_9SPHN</name>
<feature type="transmembrane region" description="Helical" evidence="6">
    <location>
        <begin position="140"/>
        <end position="160"/>
    </location>
</feature>
<dbReference type="InterPro" id="IPR051311">
    <property type="entry name" value="DedA_domain"/>
</dbReference>
<comment type="subcellular location">
    <subcellularLocation>
        <location evidence="1">Cell membrane</location>
        <topology evidence="1">Multi-pass membrane protein</topology>
    </subcellularLocation>
</comment>
<dbReference type="RefSeq" id="WP_188657009.1">
    <property type="nucleotide sequence ID" value="NZ_BMIH01000001.1"/>
</dbReference>
<evidence type="ECO:0000259" key="7">
    <source>
        <dbReference type="Pfam" id="PF09335"/>
    </source>
</evidence>
<feature type="transmembrane region" description="Helical" evidence="6">
    <location>
        <begin position="50"/>
        <end position="71"/>
    </location>
</feature>
<sequence length="202" mass="22974">MTAFILEWIARGGYWGIFALMALENIVPPIPSEVIMGLGGMAVARGHMQLGWLIAAGTAGTVAGNYFWYAVGRRFGYLGLRPFIDRWGRWLTLEWEDVERITRFFHDRGGWVVFVFRFMPTFRTMVSLPAGMSAMPRWKFLLWTAAGSAIWNSVLAAAGLILDRRFQELDRYVGPVAVALTVGIVGFYIYRVMTWRPRARRG</sequence>
<dbReference type="PANTHER" id="PTHR42709:SF6">
    <property type="entry name" value="UNDECAPRENYL PHOSPHATE TRANSPORTER A"/>
    <property type="match status" value="1"/>
</dbReference>
<gene>
    <name evidence="8" type="ORF">GCM10011380_04220</name>
</gene>
<evidence type="ECO:0000256" key="6">
    <source>
        <dbReference type="SAM" id="Phobius"/>
    </source>
</evidence>
<dbReference type="Proteomes" id="UP000623067">
    <property type="component" value="Unassembled WGS sequence"/>
</dbReference>
<feature type="transmembrane region" description="Helical" evidence="6">
    <location>
        <begin position="172"/>
        <end position="190"/>
    </location>
</feature>
<evidence type="ECO:0000256" key="4">
    <source>
        <dbReference type="ARBA" id="ARBA00022989"/>
    </source>
</evidence>
<keyword evidence="4 6" id="KW-1133">Transmembrane helix</keyword>
<evidence type="ECO:0000256" key="1">
    <source>
        <dbReference type="ARBA" id="ARBA00004651"/>
    </source>
</evidence>
<evidence type="ECO:0000256" key="2">
    <source>
        <dbReference type="ARBA" id="ARBA00022475"/>
    </source>
</evidence>
<evidence type="ECO:0000313" key="9">
    <source>
        <dbReference type="Proteomes" id="UP000623067"/>
    </source>
</evidence>
<comment type="caution">
    <text evidence="8">The sequence shown here is derived from an EMBL/GenBank/DDBJ whole genome shotgun (WGS) entry which is preliminary data.</text>
</comment>
<feature type="domain" description="VTT" evidence="7">
    <location>
        <begin position="30"/>
        <end position="159"/>
    </location>
</feature>
<organism evidence="8 9">
    <name type="scientific">Sphingomonas metalli</name>
    <dbReference type="NCBI Taxonomy" id="1779358"/>
    <lineage>
        <taxon>Bacteria</taxon>
        <taxon>Pseudomonadati</taxon>
        <taxon>Pseudomonadota</taxon>
        <taxon>Alphaproteobacteria</taxon>
        <taxon>Sphingomonadales</taxon>
        <taxon>Sphingomonadaceae</taxon>
        <taxon>Sphingomonas</taxon>
    </lineage>
</organism>
<proteinExistence type="predicted"/>
<evidence type="ECO:0000313" key="8">
    <source>
        <dbReference type="EMBL" id="GGB17844.1"/>
    </source>
</evidence>
<dbReference type="PANTHER" id="PTHR42709">
    <property type="entry name" value="ALKALINE PHOSPHATASE LIKE PROTEIN"/>
    <property type="match status" value="1"/>
</dbReference>
<keyword evidence="2" id="KW-1003">Cell membrane</keyword>
<keyword evidence="5 6" id="KW-0472">Membrane</keyword>
<reference evidence="8" key="2">
    <citation type="submission" date="2020-09" db="EMBL/GenBank/DDBJ databases">
        <authorList>
            <person name="Sun Q."/>
            <person name="Zhou Y."/>
        </authorList>
    </citation>
    <scope>NUCLEOTIDE SEQUENCE</scope>
    <source>
        <strain evidence="8">CGMCC 1.15330</strain>
    </source>
</reference>
<feature type="transmembrane region" description="Helical" evidence="6">
    <location>
        <begin position="12"/>
        <end position="30"/>
    </location>
</feature>
<dbReference type="GO" id="GO:0005886">
    <property type="term" value="C:plasma membrane"/>
    <property type="evidence" value="ECO:0007669"/>
    <property type="project" value="UniProtKB-SubCell"/>
</dbReference>
<keyword evidence="9" id="KW-1185">Reference proteome</keyword>
<dbReference type="InterPro" id="IPR032816">
    <property type="entry name" value="VTT_dom"/>
</dbReference>
<reference evidence="8" key="1">
    <citation type="journal article" date="2014" name="Int. J. Syst. Evol. Microbiol.">
        <title>Complete genome sequence of Corynebacterium casei LMG S-19264T (=DSM 44701T), isolated from a smear-ripened cheese.</title>
        <authorList>
            <consortium name="US DOE Joint Genome Institute (JGI-PGF)"/>
            <person name="Walter F."/>
            <person name="Albersmeier A."/>
            <person name="Kalinowski J."/>
            <person name="Ruckert C."/>
        </authorList>
    </citation>
    <scope>NUCLEOTIDE SEQUENCE</scope>
    <source>
        <strain evidence="8">CGMCC 1.15330</strain>
    </source>
</reference>